<evidence type="ECO:0000313" key="2">
    <source>
        <dbReference type="EMBL" id="KOF81463.1"/>
    </source>
</evidence>
<feature type="transmembrane region" description="Helical" evidence="1">
    <location>
        <begin position="172"/>
        <end position="189"/>
    </location>
</feature>
<keyword evidence="1" id="KW-0812">Transmembrane</keyword>
<dbReference type="EMBL" id="KQ420053">
    <property type="protein sequence ID" value="KOF81463.1"/>
    <property type="molecule type" value="Genomic_DNA"/>
</dbReference>
<gene>
    <name evidence="2" type="ORF">OCBIM_22026456mg</name>
</gene>
<feature type="transmembrane region" description="Helical" evidence="1">
    <location>
        <begin position="225"/>
        <end position="244"/>
    </location>
</feature>
<keyword evidence="1" id="KW-1133">Transmembrane helix</keyword>
<protein>
    <submittedName>
        <fullName evidence="2">Uncharacterized protein</fullName>
    </submittedName>
</protein>
<feature type="transmembrane region" description="Helical" evidence="1">
    <location>
        <begin position="201"/>
        <end position="219"/>
    </location>
</feature>
<accession>A0A0L8GWX0</accession>
<sequence>MTTHCQVQPNIIKRSFYRVLPNFRGFVKSITCNLSEIFNDDSFLFRMKQKHVGKCNTKEETKEKFETVARETSGKLERTSFLLSPITFVRTLMSSRKNAVDLIDEIQADQIEIYVEPTVKNNAGSALKNNAMADCSISDKPNLNTDESEQPRAFPSETGNALFTFPTSKERAYFIATLLSVAFSFDDVMSPMHFGLDCSTTTVFAPGTIFIVAFVNWVFSFIALFVPYLINIFFVLLFNALPFIDAVRIFQPTCWILKGIWICRLVMSVIQILISFPYRFLSVLLPRNTVIDS</sequence>
<feature type="transmembrane region" description="Helical" evidence="1">
    <location>
        <begin position="256"/>
        <end position="278"/>
    </location>
</feature>
<proteinExistence type="predicted"/>
<keyword evidence="1" id="KW-0472">Membrane</keyword>
<evidence type="ECO:0000256" key="1">
    <source>
        <dbReference type="SAM" id="Phobius"/>
    </source>
</evidence>
<organism evidence="2">
    <name type="scientific">Octopus bimaculoides</name>
    <name type="common">California two-spotted octopus</name>
    <dbReference type="NCBI Taxonomy" id="37653"/>
    <lineage>
        <taxon>Eukaryota</taxon>
        <taxon>Metazoa</taxon>
        <taxon>Spiralia</taxon>
        <taxon>Lophotrochozoa</taxon>
        <taxon>Mollusca</taxon>
        <taxon>Cephalopoda</taxon>
        <taxon>Coleoidea</taxon>
        <taxon>Octopodiformes</taxon>
        <taxon>Octopoda</taxon>
        <taxon>Incirrata</taxon>
        <taxon>Octopodidae</taxon>
        <taxon>Octopus</taxon>
    </lineage>
</organism>
<name>A0A0L8GWX0_OCTBM</name>
<dbReference type="AlphaFoldDB" id="A0A0L8GWX0"/>
<reference evidence="2" key="1">
    <citation type="submission" date="2015-07" db="EMBL/GenBank/DDBJ databases">
        <title>MeaNS - Measles Nucleotide Surveillance Program.</title>
        <authorList>
            <person name="Tran T."/>
            <person name="Druce J."/>
        </authorList>
    </citation>
    <scope>NUCLEOTIDE SEQUENCE</scope>
    <source>
        <strain evidence="2">UCB-OBI-ISO-001</strain>
        <tissue evidence="2">Gonad</tissue>
    </source>
</reference>